<dbReference type="Pfam" id="PF21047">
    <property type="entry name" value="HEAT_Maestro"/>
    <property type="match status" value="1"/>
</dbReference>
<reference evidence="4 5" key="1">
    <citation type="journal article" date="2007" name="Nature">
        <title>Genome of the marsupial Monodelphis domestica reveals innovation in non-coding sequences.</title>
        <authorList>
            <person name="Mikkelsen T.S."/>
            <person name="Wakefield M.J."/>
            <person name="Aken B."/>
            <person name="Amemiya C.T."/>
            <person name="Chang J.L."/>
            <person name="Duke S."/>
            <person name="Garber M."/>
            <person name="Gentles A.J."/>
            <person name="Goodstadt L."/>
            <person name="Heger A."/>
            <person name="Jurka J."/>
            <person name="Kamal M."/>
            <person name="Mauceli E."/>
            <person name="Searle S.M."/>
            <person name="Sharpe T."/>
            <person name="Baker M.L."/>
            <person name="Batzer M.A."/>
            <person name="Benos P.V."/>
            <person name="Belov K."/>
            <person name="Clamp M."/>
            <person name="Cook A."/>
            <person name="Cuff J."/>
            <person name="Das R."/>
            <person name="Davidow L."/>
            <person name="Deakin J.E."/>
            <person name="Fazzari M.J."/>
            <person name="Glass J.L."/>
            <person name="Grabherr M."/>
            <person name="Greally J.M."/>
            <person name="Gu W."/>
            <person name="Hore T.A."/>
            <person name="Huttley G.A."/>
            <person name="Kleber M."/>
            <person name="Jirtle R.L."/>
            <person name="Koina E."/>
            <person name="Lee J.T."/>
            <person name="Mahony S."/>
            <person name="Marra M.A."/>
            <person name="Miller R.D."/>
            <person name="Nicholls R.D."/>
            <person name="Oda M."/>
            <person name="Papenfuss A.T."/>
            <person name="Parra Z.E."/>
            <person name="Pollock D.D."/>
            <person name="Ray D.A."/>
            <person name="Schein J.E."/>
            <person name="Speed T.P."/>
            <person name="Thompson K."/>
            <person name="VandeBerg J.L."/>
            <person name="Wade C.M."/>
            <person name="Walker J.A."/>
            <person name="Waters P.D."/>
            <person name="Webber C."/>
            <person name="Weidman J.R."/>
            <person name="Xie X."/>
            <person name="Zody M.C."/>
            <person name="Baldwin J."/>
            <person name="Abdouelleil A."/>
            <person name="Abdulkadir J."/>
            <person name="Abebe A."/>
            <person name="Abera B."/>
            <person name="Abreu J."/>
            <person name="Acer S.C."/>
            <person name="Aftuck L."/>
            <person name="Alexander A."/>
            <person name="An P."/>
            <person name="Anderson E."/>
            <person name="Anderson S."/>
            <person name="Arachi H."/>
            <person name="Azer M."/>
            <person name="Bachantsang P."/>
            <person name="Barry A."/>
            <person name="Bayul T."/>
            <person name="Berlin A."/>
            <person name="Bessette D."/>
            <person name="Bloom T."/>
            <person name="Bloom T."/>
            <person name="Boguslavskiy L."/>
            <person name="Bonnet C."/>
            <person name="Boukhgalter B."/>
            <person name="Bourzgui I."/>
            <person name="Brown A."/>
            <person name="Cahill P."/>
            <person name="Channer S."/>
            <person name="Cheshatsang Y."/>
            <person name="Chuda L."/>
            <person name="Citroen M."/>
            <person name="Collymore A."/>
            <person name="Cooke P."/>
            <person name="Costello M."/>
            <person name="D'Aco K."/>
            <person name="Daza R."/>
            <person name="De Haan G."/>
            <person name="DeGray S."/>
            <person name="DeMaso C."/>
            <person name="Dhargay N."/>
            <person name="Dooley K."/>
            <person name="Dooley E."/>
            <person name="Doricent M."/>
            <person name="Dorje P."/>
            <person name="Dorjee K."/>
            <person name="Dupes A."/>
            <person name="Elong R."/>
            <person name="Falk J."/>
            <person name="Farina A."/>
            <person name="Faro S."/>
            <person name="Ferguson D."/>
            <person name="Fisher S."/>
            <person name="Foley C.D."/>
            <person name="Franke A."/>
            <person name="Friedrich D."/>
            <person name="Gadbois L."/>
            <person name="Gearin G."/>
            <person name="Gearin C.R."/>
            <person name="Giannoukos G."/>
            <person name="Goode T."/>
            <person name="Graham J."/>
            <person name="Grandbois E."/>
            <person name="Grewal S."/>
            <person name="Gyaltsen K."/>
            <person name="Hafez N."/>
            <person name="Hagos B."/>
            <person name="Hall J."/>
            <person name="Henson C."/>
            <person name="Hollinger A."/>
            <person name="Honan T."/>
            <person name="Huard M.D."/>
            <person name="Hughes L."/>
            <person name="Hurhula B."/>
            <person name="Husby M.E."/>
            <person name="Kamat A."/>
            <person name="Kanga B."/>
            <person name="Kashin S."/>
            <person name="Khazanovich D."/>
            <person name="Kisner P."/>
            <person name="Lance K."/>
            <person name="Lara M."/>
            <person name="Lee W."/>
            <person name="Lennon N."/>
            <person name="Letendre F."/>
            <person name="LeVine R."/>
            <person name="Lipovsky A."/>
            <person name="Liu X."/>
            <person name="Liu J."/>
            <person name="Liu S."/>
            <person name="Lokyitsang T."/>
            <person name="Lokyitsang Y."/>
            <person name="Lubonja R."/>
            <person name="Lui A."/>
            <person name="MacDonald P."/>
            <person name="Magnisalis V."/>
            <person name="Maru K."/>
            <person name="Matthews C."/>
            <person name="McCusker W."/>
            <person name="McDonough S."/>
            <person name="Mehta T."/>
            <person name="Meldrim J."/>
            <person name="Meneus L."/>
            <person name="Mihai O."/>
            <person name="Mihalev A."/>
            <person name="Mihova T."/>
            <person name="Mittelman R."/>
            <person name="Mlenga V."/>
            <person name="Montmayeur A."/>
            <person name="Mulrain L."/>
            <person name="Navidi A."/>
            <person name="Naylor J."/>
            <person name="Negash T."/>
            <person name="Nguyen T."/>
            <person name="Nguyen N."/>
            <person name="Nicol R."/>
            <person name="Norbu C."/>
            <person name="Norbu N."/>
            <person name="Novod N."/>
            <person name="O'Neill B."/>
            <person name="Osman S."/>
            <person name="Markiewicz E."/>
            <person name="Oyono O.L."/>
            <person name="Patti C."/>
            <person name="Phunkhang P."/>
            <person name="Pierre F."/>
            <person name="Priest M."/>
            <person name="Raghuraman S."/>
            <person name="Rege F."/>
            <person name="Reyes R."/>
            <person name="Rise C."/>
            <person name="Rogov P."/>
            <person name="Ross K."/>
            <person name="Ryan E."/>
            <person name="Settipalli S."/>
            <person name="Shea T."/>
            <person name="Sherpa N."/>
            <person name="Shi L."/>
            <person name="Shih D."/>
            <person name="Sparrow T."/>
            <person name="Spaulding J."/>
            <person name="Stalker J."/>
            <person name="Stange-Thomann N."/>
            <person name="Stavropoulos S."/>
            <person name="Stone C."/>
            <person name="Strader C."/>
            <person name="Tesfaye S."/>
            <person name="Thomson T."/>
            <person name="Thoulutsang Y."/>
            <person name="Thoulutsang D."/>
            <person name="Topham K."/>
            <person name="Topping I."/>
            <person name="Tsamla T."/>
            <person name="Vassiliev H."/>
            <person name="Vo A."/>
            <person name="Wangchuk T."/>
            <person name="Wangdi T."/>
            <person name="Weiand M."/>
            <person name="Wilkinson J."/>
            <person name="Wilson A."/>
            <person name="Yadav S."/>
            <person name="Young G."/>
            <person name="Yu Q."/>
            <person name="Zembek L."/>
            <person name="Zhong D."/>
            <person name="Zimmer A."/>
            <person name="Zwirko Z."/>
            <person name="Jaffe D.B."/>
            <person name="Alvarez P."/>
            <person name="Brockman W."/>
            <person name="Butler J."/>
            <person name="Chin C."/>
            <person name="Gnerre S."/>
            <person name="MacCallum I."/>
            <person name="Graves J.A."/>
            <person name="Ponting C.P."/>
            <person name="Breen M."/>
            <person name="Samollow P.B."/>
            <person name="Lander E.S."/>
            <person name="Lindblad-Toh K."/>
        </authorList>
    </citation>
    <scope>NUCLEOTIDE SEQUENCE [LARGE SCALE GENOMIC DNA]</scope>
</reference>
<evidence type="ECO:0000313" key="4">
    <source>
        <dbReference type="Ensembl" id="ENSMODP00000004394.3"/>
    </source>
</evidence>
<dbReference type="InterPro" id="IPR048465">
    <property type="entry name" value="Maestro-like_HEAT"/>
</dbReference>
<evidence type="ECO:0008006" key="6">
    <source>
        <dbReference type="Google" id="ProtNLM"/>
    </source>
</evidence>
<accession>F7FBI1</accession>
<reference evidence="4" key="2">
    <citation type="submission" date="2025-08" db="UniProtKB">
        <authorList>
            <consortium name="Ensembl"/>
        </authorList>
    </citation>
    <scope>IDENTIFICATION</scope>
</reference>
<dbReference type="STRING" id="13616.ENSMODP00000004394"/>
<name>F7FBI1_MONDO</name>
<feature type="domain" description="Maestro/Maestro-like HEAT-repeats" evidence="3">
    <location>
        <begin position="549"/>
        <end position="799"/>
    </location>
</feature>
<proteinExistence type="predicted"/>
<evidence type="ECO:0000256" key="1">
    <source>
        <dbReference type="ARBA" id="ARBA00022737"/>
    </source>
</evidence>
<reference evidence="4" key="3">
    <citation type="submission" date="2025-09" db="UniProtKB">
        <authorList>
            <consortium name="Ensembl"/>
        </authorList>
    </citation>
    <scope>IDENTIFICATION</scope>
</reference>
<dbReference type="OMA" id="IRSMAIQ"/>
<sequence length="825" mass="95304">MDNISHLQSLQASVKWRHLENVNADLWDTFCKLLSNQAIIMAINSSYMDPLEQFEIQLQTIEECFRNVFSMPNLSKLLERQKNSDDQEDIEHLYKSILCIFEDTLRILVAKDLYKLQILREMIIWMNANNRYLQERVMTIISKVIKFSRRKIQGYKTVDIPCMGHLAAELAVLCSHKNLQIVIQASIAMYHLLCIIKFQNVDVPSDTSAEVENCLYFVPFDKEFTPKLLQKNNEAIAKYVGDYLKSSLLDDFVFSLLKKLPKYPSHTSTEASALLKLILEMKGDQVIRVARIVDFIHTQLNANLPIDLKQTLLQIIALLTRSVPQKVVFQLLDYMLPVDRSVLKMWKAVSTESKSSCLVLKTILIVLKGKPGEVEESSKIRKRFSLDTANMMPVVAAQALCILLPVPEYKKAIAQFFPQLLIDLILQLHYNCEQNYKKNDNTQRFPQNALRILLRSSGLENVDSALNKRDCWNQFSSLTFHHYGVYLIARTLSEFNFPQLPETLHYLYKLSVEGPRRKEDSVTTVIFLIELLNNFFKDPFPEEFLALFKIWVNDPNSTVSKLSLQKISTMAPVINQIKNIKELLLCIVDALPSKDKTVIIQAMTTLRKLLSVLDKVTYSIICMRIASSYYSLMDHETASIRAMAFRHFGDLLKDMKQYTWMLKPAVIKCLVPLLLFLEDSELRVVKACKYTLNICAPYFKWKVIPLLQDNLYNYEIVVLNICNCLYNNFGSFISDIIFTTLGFLKSDRGFLRKAAIIFLGYMAKMGSNVLVKNEIWNMIDAIEKVLHDEEPSIKQMADVTYMLFMEVLNELKYSGLKQKIQRWGN</sequence>
<dbReference type="eggNOG" id="KOG2032">
    <property type="taxonomic scope" value="Eukaryota"/>
</dbReference>
<dbReference type="Gene3D" id="1.25.10.10">
    <property type="entry name" value="Leucine-rich Repeat Variant"/>
    <property type="match status" value="1"/>
</dbReference>
<dbReference type="FunCoup" id="F7FBI1">
    <property type="interactions" value="1"/>
</dbReference>
<evidence type="ECO:0000313" key="5">
    <source>
        <dbReference type="Proteomes" id="UP000002280"/>
    </source>
</evidence>
<dbReference type="PANTHER" id="PTHR23120">
    <property type="entry name" value="MAESTRO-RELATED HEAT DOMAIN-CONTAINING"/>
    <property type="match status" value="1"/>
</dbReference>
<dbReference type="HOGENOM" id="CLU_362444_0_0_1"/>
<dbReference type="Bgee" id="ENSMODG00000003593">
    <property type="expression patterns" value="Expressed in spermatocyte and 2 other cell types or tissues"/>
</dbReference>
<dbReference type="InParanoid" id="F7FBI1"/>
<dbReference type="PANTHER" id="PTHR23120:SF5">
    <property type="entry name" value="MAESTRO HEAT-LIKE REPEAT FAMILY MEMBER 9"/>
    <property type="match status" value="1"/>
</dbReference>
<evidence type="ECO:0000259" key="2">
    <source>
        <dbReference type="Pfam" id="PF21047"/>
    </source>
</evidence>
<dbReference type="InterPro" id="IPR045206">
    <property type="entry name" value="Maestro_heat-like_prot"/>
</dbReference>
<dbReference type="Proteomes" id="UP000002280">
    <property type="component" value="Chromosome 2"/>
</dbReference>
<evidence type="ECO:0000259" key="3">
    <source>
        <dbReference type="Pfam" id="PF23227"/>
    </source>
</evidence>
<dbReference type="AlphaFoldDB" id="F7FBI1"/>
<dbReference type="Ensembl" id="ENSMODT00000004487.3">
    <property type="protein sequence ID" value="ENSMODP00000004394.3"/>
    <property type="gene ID" value="ENSMODG00000003593.3"/>
</dbReference>
<dbReference type="InterPro" id="IPR011989">
    <property type="entry name" value="ARM-like"/>
</dbReference>
<dbReference type="InterPro" id="IPR016024">
    <property type="entry name" value="ARM-type_fold"/>
</dbReference>
<feature type="domain" description="Maestro-like HEAT-repeats" evidence="2">
    <location>
        <begin position="134"/>
        <end position="360"/>
    </location>
</feature>
<keyword evidence="5" id="KW-1185">Reference proteome</keyword>
<dbReference type="SUPFAM" id="SSF48371">
    <property type="entry name" value="ARM repeat"/>
    <property type="match status" value="1"/>
</dbReference>
<dbReference type="InterPro" id="IPR055406">
    <property type="entry name" value="HEAT_Maestro"/>
</dbReference>
<organism evidence="4 5">
    <name type="scientific">Monodelphis domestica</name>
    <name type="common">Gray short-tailed opossum</name>
    <dbReference type="NCBI Taxonomy" id="13616"/>
    <lineage>
        <taxon>Eukaryota</taxon>
        <taxon>Metazoa</taxon>
        <taxon>Chordata</taxon>
        <taxon>Craniata</taxon>
        <taxon>Vertebrata</taxon>
        <taxon>Euteleostomi</taxon>
        <taxon>Mammalia</taxon>
        <taxon>Metatheria</taxon>
        <taxon>Didelphimorphia</taxon>
        <taxon>Didelphidae</taxon>
        <taxon>Monodelphis</taxon>
    </lineage>
</organism>
<dbReference type="Pfam" id="PF23227">
    <property type="entry name" value="HEAT_MROH2B_C"/>
    <property type="match status" value="1"/>
</dbReference>
<protein>
    <recommendedName>
        <fullName evidence="6">Maestro heat like repeat family member 9</fullName>
    </recommendedName>
</protein>
<keyword evidence="1" id="KW-0677">Repeat</keyword>
<dbReference type="GeneTree" id="ENSGT00940000162280"/>
<dbReference type="GO" id="GO:0005737">
    <property type="term" value="C:cytoplasm"/>
    <property type="evidence" value="ECO:0000318"/>
    <property type="project" value="GO_Central"/>
</dbReference>